<evidence type="ECO:0000313" key="3">
    <source>
        <dbReference type="Proteomes" id="UP001564408"/>
    </source>
</evidence>
<dbReference type="Gene3D" id="1.10.390.10">
    <property type="entry name" value="Neutral Protease Domain 2"/>
    <property type="match status" value="1"/>
</dbReference>
<protein>
    <submittedName>
        <fullName evidence="2">PDZ domain-containing protein</fullName>
    </submittedName>
</protein>
<dbReference type="InterPro" id="IPR024191">
    <property type="entry name" value="Peptidase_M61"/>
</dbReference>
<dbReference type="SUPFAM" id="SSF50156">
    <property type="entry name" value="PDZ domain-like"/>
    <property type="match status" value="1"/>
</dbReference>
<evidence type="ECO:0000259" key="1">
    <source>
        <dbReference type="PROSITE" id="PS50106"/>
    </source>
</evidence>
<dbReference type="InterPro" id="IPR041489">
    <property type="entry name" value="PDZ_6"/>
</dbReference>
<sequence>MKPDYPLTYRVQLTAPATHLFDVELSVSRPPGSQVILSLPAWIPGSYLIRDFARHIVTLTAEDELGERRCDKVDKQTWRLNDVRGDLTIRYRVFAWDLSVRAAHMDTTHAYFNGTCLFLRVLGMDQMPCRVELIKPAGADYANWRVATSLRRLTAPPFGFGDYYALDYADLIDHPVEMGHFELAGFRVRDIPHWIAITGRHDAHLERLGQDLARVGEQQADLFGELPLDRYLFLVTVLDEGYGGLEHGYSSSLICSRHDLPHARLDRPDDGYRRFLGLCSHEYFHLWHIKRIRPQALIDASLTEETPTRTLWAFEGITAYYDDLILVRAGLIDESAYLDQLAQTITQLVRWPGRRVQTLAASSFDAWIKLYKPDENTPNAVVSYYTKGAVVALLLDLMIRRVTQDSRSLDDVMRALWERHGRTGLGVAERGIEALASEIAGADLRDFFDQALDSTSELDIADAIAHVGLAMRLRPMRGPKDLGGFVARWDDLPASVGLGVGLRPTSVEPVIQHVLTGTAAERAGLAPGDTLIAVDGIRVTRDNLDAVLQRLTVGAKVRIHAFRRDELMACDLVLEPAPADTCELCLIDETSPERTQRRAAWLHAPGSC</sequence>
<dbReference type="RefSeq" id="WP_369665532.1">
    <property type="nucleotide sequence ID" value="NZ_JBDKXB010000002.1"/>
</dbReference>
<dbReference type="InterPro" id="IPR040756">
    <property type="entry name" value="Peptidase_M61_N"/>
</dbReference>
<proteinExistence type="predicted"/>
<dbReference type="Pfam" id="PF17899">
    <property type="entry name" value="Peptidase_M61_N"/>
    <property type="match status" value="1"/>
</dbReference>
<gene>
    <name evidence="2" type="ORF">ABC977_01850</name>
</gene>
<dbReference type="Gene3D" id="2.60.40.3650">
    <property type="match status" value="1"/>
</dbReference>
<dbReference type="InterPro" id="IPR027268">
    <property type="entry name" value="Peptidase_M4/M1_CTD_sf"/>
</dbReference>
<dbReference type="InterPro" id="IPR036034">
    <property type="entry name" value="PDZ_sf"/>
</dbReference>
<dbReference type="Pfam" id="PF17820">
    <property type="entry name" value="PDZ_6"/>
    <property type="match status" value="1"/>
</dbReference>
<keyword evidence="3" id="KW-1185">Reference proteome</keyword>
<accession>A0ABV4B9T9</accession>
<evidence type="ECO:0000313" key="2">
    <source>
        <dbReference type="EMBL" id="MEY6431147.1"/>
    </source>
</evidence>
<dbReference type="Gene3D" id="2.30.42.10">
    <property type="match status" value="1"/>
</dbReference>
<name>A0ABV4B9T9_9GAMM</name>
<dbReference type="EMBL" id="JBDKXB010000002">
    <property type="protein sequence ID" value="MEY6431147.1"/>
    <property type="molecule type" value="Genomic_DNA"/>
</dbReference>
<dbReference type="PIRSF" id="PIRSF016493">
    <property type="entry name" value="Glycyl_aminpptds"/>
    <property type="match status" value="1"/>
</dbReference>
<feature type="domain" description="PDZ" evidence="1">
    <location>
        <begin position="498"/>
        <end position="550"/>
    </location>
</feature>
<dbReference type="InterPro" id="IPR001478">
    <property type="entry name" value="PDZ"/>
</dbReference>
<dbReference type="Proteomes" id="UP001564408">
    <property type="component" value="Unassembled WGS sequence"/>
</dbReference>
<reference evidence="2 3" key="1">
    <citation type="submission" date="2024-05" db="EMBL/GenBank/DDBJ databases">
        <title>Genome Sequence and Characterization of the New Strain Purple Sulfur Bacterium of Genus Thioalkalicoccus.</title>
        <authorList>
            <person name="Bryantseva I.A."/>
            <person name="Kyndt J.A."/>
            <person name="Imhoff J.F."/>
        </authorList>
    </citation>
    <scope>NUCLEOTIDE SEQUENCE [LARGE SCALE GENOMIC DNA]</scope>
    <source>
        <strain evidence="2 3">Um2</strain>
    </source>
</reference>
<dbReference type="InterPro" id="IPR007963">
    <property type="entry name" value="Peptidase_M61_catalytic"/>
</dbReference>
<dbReference type="Pfam" id="PF05299">
    <property type="entry name" value="Peptidase_M61"/>
    <property type="match status" value="1"/>
</dbReference>
<comment type="caution">
    <text evidence="2">The sequence shown here is derived from an EMBL/GenBank/DDBJ whole genome shotgun (WGS) entry which is preliminary data.</text>
</comment>
<dbReference type="SUPFAM" id="SSF55486">
    <property type="entry name" value="Metalloproteases ('zincins'), catalytic domain"/>
    <property type="match status" value="1"/>
</dbReference>
<organism evidence="2 3">
    <name type="scientific">Thioalkalicoccus limnaeus</name>
    <dbReference type="NCBI Taxonomy" id="120681"/>
    <lineage>
        <taxon>Bacteria</taxon>
        <taxon>Pseudomonadati</taxon>
        <taxon>Pseudomonadota</taxon>
        <taxon>Gammaproteobacteria</taxon>
        <taxon>Chromatiales</taxon>
        <taxon>Chromatiaceae</taxon>
        <taxon>Thioalkalicoccus</taxon>
    </lineage>
</organism>
<dbReference type="SMART" id="SM00228">
    <property type="entry name" value="PDZ"/>
    <property type="match status" value="1"/>
</dbReference>
<dbReference type="PROSITE" id="PS50106">
    <property type="entry name" value="PDZ"/>
    <property type="match status" value="1"/>
</dbReference>